<evidence type="ECO:0000256" key="2">
    <source>
        <dbReference type="ARBA" id="ARBA00023125"/>
    </source>
</evidence>
<keyword evidence="3" id="KW-0804">Transcription</keyword>
<dbReference type="Pfam" id="PF00392">
    <property type="entry name" value="GntR"/>
    <property type="match status" value="1"/>
</dbReference>
<feature type="domain" description="HTH gntR-type" evidence="4">
    <location>
        <begin position="21"/>
        <end position="89"/>
    </location>
</feature>
<dbReference type="SUPFAM" id="SSF46785">
    <property type="entry name" value="Winged helix' DNA-binding domain"/>
    <property type="match status" value="1"/>
</dbReference>
<accession>A0A5C1QHB2</accession>
<dbReference type="OrthoDB" id="362473at2"/>
<dbReference type="CDD" id="cd07377">
    <property type="entry name" value="WHTH_GntR"/>
    <property type="match status" value="1"/>
</dbReference>
<protein>
    <submittedName>
        <fullName evidence="5">GntR family transcriptional regulator</fullName>
    </submittedName>
</protein>
<dbReference type="InterPro" id="IPR036390">
    <property type="entry name" value="WH_DNA-bd_sf"/>
</dbReference>
<evidence type="ECO:0000313" key="5">
    <source>
        <dbReference type="EMBL" id="QEN06887.1"/>
    </source>
</evidence>
<dbReference type="InterPro" id="IPR036388">
    <property type="entry name" value="WH-like_DNA-bd_sf"/>
</dbReference>
<dbReference type="RefSeq" id="WP_149484969.1">
    <property type="nucleotide sequence ID" value="NZ_CP036150.1"/>
</dbReference>
<name>A0A5C1QHB2_9SPIO</name>
<dbReference type="EMBL" id="CP036150">
    <property type="protein sequence ID" value="QEN06887.1"/>
    <property type="molecule type" value="Genomic_DNA"/>
</dbReference>
<evidence type="ECO:0000259" key="4">
    <source>
        <dbReference type="PROSITE" id="PS50949"/>
    </source>
</evidence>
<reference evidence="5 6" key="1">
    <citation type="submission" date="2019-02" db="EMBL/GenBank/DDBJ databases">
        <title>Complete Genome Sequence and Methylome Analysis of free living Spirochaetas.</title>
        <authorList>
            <person name="Fomenkov A."/>
            <person name="Dubinina G."/>
            <person name="Leshcheva N."/>
            <person name="Mikheeva N."/>
            <person name="Grabovich M."/>
            <person name="Vincze T."/>
            <person name="Roberts R.J."/>
        </authorList>
    </citation>
    <scope>NUCLEOTIDE SEQUENCE [LARGE SCALE GENOMIC DNA]</scope>
    <source>
        <strain evidence="5 6">K2</strain>
    </source>
</reference>
<dbReference type="GO" id="GO:0003700">
    <property type="term" value="F:DNA-binding transcription factor activity"/>
    <property type="evidence" value="ECO:0007669"/>
    <property type="project" value="InterPro"/>
</dbReference>
<organism evidence="5 6">
    <name type="scientific">Oceanispirochaeta crateris</name>
    <dbReference type="NCBI Taxonomy" id="2518645"/>
    <lineage>
        <taxon>Bacteria</taxon>
        <taxon>Pseudomonadati</taxon>
        <taxon>Spirochaetota</taxon>
        <taxon>Spirochaetia</taxon>
        <taxon>Spirochaetales</taxon>
        <taxon>Spirochaetaceae</taxon>
        <taxon>Oceanispirochaeta</taxon>
    </lineage>
</organism>
<proteinExistence type="predicted"/>
<dbReference type="PANTHER" id="PTHR38445:SF9">
    <property type="entry name" value="HTH-TYPE TRANSCRIPTIONAL REPRESSOR YTRA"/>
    <property type="match status" value="1"/>
</dbReference>
<keyword evidence="2" id="KW-0238">DNA-binding</keyword>
<dbReference type="PROSITE" id="PS50949">
    <property type="entry name" value="HTH_GNTR"/>
    <property type="match status" value="1"/>
</dbReference>
<dbReference type="PANTHER" id="PTHR38445">
    <property type="entry name" value="HTH-TYPE TRANSCRIPTIONAL REPRESSOR YTRA"/>
    <property type="match status" value="1"/>
</dbReference>
<keyword evidence="6" id="KW-1185">Reference proteome</keyword>
<keyword evidence="1" id="KW-0805">Transcription regulation</keyword>
<dbReference type="Proteomes" id="UP000324209">
    <property type="component" value="Chromosome"/>
</dbReference>
<dbReference type="InterPro" id="IPR000524">
    <property type="entry name" value="Tscrpt_reg_HTH_GntR"/>
</dbReference>
<evidence type="ECO:0000313" key="6">
    <source>
        <dbReference type="Proteomes" id="UP000324209"/>
    </source>
</evidence>
<dbReference type="GO" id="GO:0003677">
    <property type="term" value="F:DNA binding"/>
    <property type="evidence" value="ECO:0007669"/>
    <property type="project" value="UniProtKB-KW"/>
</dbReference>
<dbReference type="SMART" id="SM00345">
    <property type="entry name" value="HTH_GNTR"/>
    <property type="match status" value="1"/>
</dbReference>
<evidence type="ECO:0000256" key="3">
    <source>
        <dbReference type="ARBA" id="ARBA00023163"/>
    </source>
</evidence>
<dbReference type="Gene3D" id="1.10.10.10">
    <property type="entry name" value="Winged helix-like DNA-binding domain superfamily/Winged helix DNA-binding domain"/>
    <property type="match status" value="1"/>
</dbReference>
<evidence type="ECO:0000256" key="1">
    <source>
        <dbReference type="ARBA" id="ARBA00023015"/>
    </source>
</evidence>
<dbReference type="AlphaFoldDB" id="A0A5C1QHB2"/>
<gene>
    <name evidence="5" type="ORF">EXM22_02335</name>
</gene>
<sequence length="145" mass="16294">MALKEVAIRKLDFTLDPKSGVPYYKQIIMQVELAIIDGRLEKGEQLPTVRALAVDLRINPNTVGRAYNEMEIRGIVTTQQGMGTFVSNKKIKMDDLERERILAQIVRSFIIKAGSYGFAVADIVEYLQQMNGKMANPSNEEGEET</sequence>
<dbReference type="KEGG" id="ock:EXM22_02335"/>